<evidence type="ECO:0000313" key="4">
    <source>
        <dbReference type="EMBL" id="CAI0627855.1"/>
    </source>
</evidence>
<feature type="coiled-coil region" evidence="1">
    <location>
        <begin position="365"/>
        <end position="392"/>
    </location>
</feature>
<dbReference type="EMBL" id="CAMGYJ010000011">
    <property type="protein sequence ID" value="CAI0627855.1"/>
    <property type="molecule type" value="Genomic_DNA"/>
</dbReference>
<evidence type="ECO:0000256" key="1">
    <source>
        <dbReference type="SAM" id="Coils"/>
    </source>
</evidence>
<dbReference type="GO" id="GO:0019005">
    <property type="term" value="C:SCF ubiquitin ligase complex"/>
    <property type="evidence" value="ECO:0007669"/>
    <property type="project" value="TreeGrafter"/>
</dbReference>
<sequence>MVVLRTRAVTPQTLAKDSTPSGDRQSPAVHQPEPPVPVSVSPSFTPLSAPRRSGRLASRSPTAYETPQTSGRKRRRASGGVSSIAENKAIEEGKPAAQGVSNEGNVIADRIEPEAEEETPQTTERRRSASAGVGSIAENKAIEEGKPAVVGVSDGGNVIADRIEQEAEEETPQITGCSRGSASAGVGAIAENKAIEEGNPAAEGVADGGNVIADRVEQEVVEETPSTTGRKRGSASACVGSIADNKATEEGDQAVEGVATVITERVKLEERENDGKCLSLDENRSVNRTRRWTSEEKGKGKLGEVGSLETAFGGKGISIENDVKNGELRVPGTLIINEGGAEREGRRNCNQSSTGVTGKVSREEQERLNEKGKELESKIEFLKSEIKRTMDALSKKLESGSRMVQFKDAARKNAARFAHFEAQENQQHQEAPPGVQAGWQSTEGEQKVEDWPGPFSTAMKIIRDRSNRMNLQSGKPTSDKPNSFAINWTPREDGGGCNRSKKMVPSLQQLCTEGLAKYADAITSLECVPDAFRHRLSQLLCDSRKMNTNFLNLIACGSPSEIRIRDCSWLTEEEFTDCVQGLDTSNLTVLQLDYSGRGMPDYVLLATLAGSPSSLPVLNTLSLNGAYRLSDVGIRALVSAAPSLRCLNLSQCSLVSATSISILVDSLGSTLQELYLNDCQSIDAMLMLPALLRFEQLEVLSVGGIETVSDDFIICFVSVCGHAMKELVLSDCVKLTDSSLKVIASACPRLQSLNLANVRQLTDSALGYLANGCQEIQTLKLCRNNFSDEAVAAFIEASGESLKDLSLNNVKQVSHNTALSVARRARNLQSLDLSWCRNLADEAVGLIVDSCLSLKVLKIFGCDQLTDVLLSGHSNPVVEIIGMKMSPALANVRVSDAQAFPAHYTSVLSSM</sequence>
<evidence type="ECO:0000313" key="5">
    <source>
        <dbReference type="Proteomes" id="UP001154282"/>
    </source>
</evidence>
<dbReference type="Proteomes" id="UP001154282">
    <property type="component" value="Unassembled WGS sequence"/>
</dbReference>
<dbReference type="Pfam" id="PF25372">
    <property type="entry name" value="DUF7885"/>
    <property type="match status" value="1"/>
</dbReference>
<dbReference type="SUPFAM" id="SSF52047">
    <property type="entry name" value="RNI-like"/>
    <property type="match status" value="1"/>
</dbReference>
<feature type="domain" description="F-box/LRR-repeat protein 15-like leucin rich repeat" evidence="3">
    <location>
        <begin position="733"/>
        <end position="873"/>
    </location>
</feature>
<dbReference type="InterPro" id="IPR032675">
    <property type="entry name" value="LRR_dom_sf"/>
</dbReference>
<name>A0AAV0S4Q6_9ROSI</name>
<dbReference type="Gene3D" id="3.80.10.10">
    <property type="entry name" value="Ribonuclease Inhibitor"/>
    <property type="match status" value="3"/>
</dbReference>
<keyword evidence="5" id="KW-1185">Reference proteome</keyword>
<reference evidence="4" key="1">
    <citation type="submission" date="2022-08" db="EMBL/GenBank/DDBJ databases">
        <authorList>
            <person name="Gutierrez-Valencia J."/>
        </authorList>
    </citation>
    <scope>NUCLEOTIDE SEQUENCE</scope>
</reference>
<accession>A0AAV0S4Q6</accession>
<dbReference type="AlphaFoldDB" id="A0AAV0S4Q6"/>
<dbReference type="InterPro" id="IPR057207">
    <property type="entry name" value="FBXL15_LRR"/>
</dbReference>
<dbReference type="PANTHER" id="PTHR13318:SF101">
    <property type="entry name" value="F-BOX_LRR PROTEIN"/>
    <property type="match status" value="1"/>
</dbReference>
<dbReference type="InterPro" id="IPR006553">
    <property type="entry name" value="Leu-rich_rpt_Cys-con_subtyp"/>
</dbReference>
<dbReference type="SMART" id="SM00367">
    <property type="entry name" value="LRR_CC"/>
    <property type="match status" value="6"/>
</dbReference>
<feature type="compositionally biased region" description="Polar residues" evidence="2">
    <location>
        <begin position="59"/>
        <end position="70"/>
    </location>
</feature>
<evidence type="ECO:0000259" key="3">
    <source>
        <dbReference type="Pfam" id="PF25372"/>
    </source>
</evidence>
<feature type="compositionally biased region" description="Polar residues" evidence="2">
    <location>
        <begin position="9"/>
        <end position="24"/>
    </location>
</feature>
<feature type="region of interest" description="Disordered" evidence="2">
    <location>
        <begin position="423"/>
        <end position="453"/>
    </location>
</feature>
<evidence type="ECO:0000256" key="2">
    <source>
        <dbReference type="SAM" id="MobiDB-lite"/>
    </source>
</evidence>
<organism evidence="4 5">
    <name type="scientific">Linum tenue</name>
    <dbReference type="NCBI Taxonomy" id="586396"/>
    <lineage>
        <taxon>Eukaryota</taxon>
        <taxon>Viridiplantae</taxon>
        <taxon>Streptophyta</taxon>
        <taxon>Embryophyta</taxon>
        <taxon>Tracheophyta</taxon>
        <taxon>Spermatophyta</taxon>
        <taxon>Magnoliopsida</taxon>
        <taxon>eudicotyledons</taxon>
        <taxon>Gunneridae</taxon>
        <taxon>Pentapetalae</taxon>
        <taxon>rosids</taxon>
        <taxon>fabids</taxon>
        <taxon>Malpighiales</taxon>
        <taxon>Linaceae</taxon>
        <taxon>Linum</taxon>
    </lineage>
</organism>
<protein>
    <recommendedName>
        <fullName evidence="3">F-box/LRR-repeat protein 15-like leucin rich repeat domain-containing protein</fullName>
    </recommendedName>
</protein>
<keyword evidence="1" id="KW-0175">Coiled coil</keyword>
<feature type="region of interest" description="Disordered" evidence="2">
    <location>
        <begin position="1"/>
        <end position="138"/>
    </location>
</feature>
<dbReference type="GO" id="GO:0031146">
    <property type="term" value="P:SCF-dependent proteasomal ubiquitin-dependent protein catabolic process"/>
    <property type="evidence" value="ECO:0007669"/>
    <property type="project" value="TreeGrafter"/>
</dbReference>
<comment type="caution">
    <text evidence="4">The sequence shown here is derived from an EMBL/GenBank/DDBJ whole genome shotgun (WGS) entry which is preliminary data.</text>
</comment>
<gene>
    <name evidence="4" type="ORF">LITE_LOCUS51430</name>
</gene>
<proteinExistence type="predicted"/>
<dbReference type="PANTHER" id="PTHR13318">
    <property type="entry name" value="PARTNER OF PAIRED, ISOFORM B-RELATED"/>
    <property type="match status" value="1"/>
</dbReference>